<organism evidence="2">
    <name type="scientific">Klebsiella pneumoniae</name>
    <dbReference type="NCBI Taxonomy" id="573"/>
    <lineage>
        <taxon>Bacteria</taxon>
        <taxon>Pseudomonadati</taxon>
        <taxon>Pseudomonadota</taxon>
        <taxon>Gammaproteobacteria</taxon>
        <taxon>Enterobacterales</taxon>
        <taxon>Enterobacteriaceae</taxon>
        <taxon>Klebsiella/Raoultella group</taxon>
        <taxon>Klebsiella</taxon>
        <taxon>Klebsiella pneumoniae complex</taxon>
    </lineage>
</organism>
<keyword evidence="2" id="KW-0378">Hydrolase</keyword>
<dbReference type="SUPFAM" id="SSF51445">
    <property type="entry name" value="(Trans)glycosidases"/>
    <property type="match status" value="1"/>
</dbReference>
<sequence length="329" mass="37937">MKKIKSIIFSLLYLSSLSTALAVDYTGVAVHPYTNNIPASQIVSLLNSYGINSIRTDYYWDWSEKEKGKYEVPNRKTEDLILEAANNNITTVIILNHGNKLYGDGIPRNETQIEAFSNYAAWVASKFKGKQYIFEIWNEWSRNKENKYNIFSAEEYVELVKAVSKKIKAVNPEANIIAGSFNIIGNDRTWGEKIVRLGVLNYVNGLSIHPYSFMSNKDREPKNNIDSIYREQLVLKKIANRTEDIPLYITEVGYPSTCKYPHLSEDTVGKYLYKYYSYANNFPNIKGIWWYDLINDGNDCQNNEHNFGLFRSDLESKPSAKYLKSLKNK</sequence>
<reference evidence="2" key="1">
    <citation type="submission" date="2016-07" db="EMBL/GenBank/DDBJ databases">
        <authorList>
            <person name="Informatics P."/>
        </authorList>
    </citation>
    <scope>NUCLEOTIDE SEQUENCE</scope>
    <source>
        <strain evidence="2">INF054</strain>
    </source>
</reference>
<dbReference type="EMBL" id="LT603715">
    <property type="protein sequence ID" value="SCA95971.1"/>
    <property type="molecule type" value="Genomic_DNA"/>
</dbReference>
<reference evidence="2" key="2">
    <citation type="submission" date="2016-08" db="EMBL/GenBank/DDBJ databases">
        <title>Klebsiella loci capsule.</title>
        <authorList>
            <person name="Holt K.E."/>
            <person name="Thomson N.R."/>
        </authorList>
    </citation>
    <scope>NUCLEOTIDE SEQUENCE</scope>
    <source>
        <strain evidence="2">INF054</strain>
    </source>
</reference>
<dbReference type="GO" id="GO:0004553">
    <property type="term" value="F:hydrolase activity, hydrolyzing O-glycosyl compounds"/>
    <property type="evidence" value="ECO:0007669"/>
    <property type="project" value="TreeGrafter"/>
</dbReference>
<evidence type="ECO:0000256" key="1">
    <source>
        <dbReference type="SAM" id="SignalP"/>
    </source>
</evidence>
<keyword evidence="1" id="KW-0732">Signal</keyword>
<feature type="signal peptide" evidence="1">
    <location>
        <begin position="1"/>
        <end position="22"/>
    </location>
</feature>
<protein>
    <submittedName>
        <fullName evidence="2">Glycosyl hydrolase</fullName>
    </submittedName>
</protein>
<accession>A0A1C3T0F1</accession>
<dbReference type="PANTHER" id="PTHR12631:SF10">
    <property type="entry name" value="BETA-XYLOSIDASE-LIKE PROTEIN-RELATED"/>
    <property type="match status" value="1"/>
</dbReference>
<feature type="chain" id="PRO_5008681530" evidence="1">
    <location>
        <begin position="23"/>
        <end position="329"/>
    </location>
</feature>
<dbReference type="AlphaFoldDB" id="A0A1C3T0F1"/>
<dbReference type="InterPro" id="IPR051923">
    <property type="entry name" value="Glycosyl_Hydrolase_39"/>
</dbReference>
<dbReference type="InterPro" id="IPR017853">
    <property type="entry name" value="GH"/>
</dbReference>
<dbReference type="Gene3D" id="3.20.20.80">
    <property type="entry name" value="Glycosidases"/>
    <property type="match status" value="1"/>
</dbReference>
<proteinExistence type="predicted"/>
<dbReference type="RefSeq" id="WP_167878786.1">
    <property type="nucleotide sequence ID" value="NZ_CAYTBP010000002.1"/>
</dbReference>
<gene>
    <name evidence="2" type="primary">wcuC</name>
    <name evidence="2" type="synonym">KL139_00010</name>
</gene>
<evidence type="ECO:0000313" key="2">
    <source>
        <dbReference type="EMBL" id="SCA95971.1"/>
    </source>
</evidence>
<dbReference type="PANTHER" id="PTHR12631">
    <property type="entry name" value="ALPHA-L-IDURONIDASE"/>
    <property type="match status" value="1"/>
</dbReference>
<name>A0A1C3T0F1_KLEPN</name>